<evidence type="ECO:0000256" key="5">
    <source>
        <dbReference type="ARBA" id="ARBA00022989"/>
    </source>
</evidence>
<dbReference type="InterPro" id="IPR008901">
    <property type="entry name" value="ACER"/>
</dbReference>
<dbReference type="Pfam" id="PF05875">
    <property type="entry name" value="Ceramidase"/>
    <property type="match status" value="1"/>
</dbReference>
<keyword evidence="8" id="KW-0862">Zinc</keyword>
<proteinExistence type="inferred from homology"/>
<keyword evidence="11" id="KW-1185">Reference proteome</keyword>
<evidence type="ECO:0000313" key="10">
    <source>
        <dbReference type="EMBL" id="GMH96636.1"/>
    </source>
</evidence>
<dbReference type="AlphaFoldDB" id="A0A9W7BUG2"/>
<evidence type="ECO:0000256" key="9">
    <source>
        <dbReference type="SAM" id="Phobius"/>
    </source>
</evidence>
<protein>
    <recommendedName>
        <fullName evidence="12">Ceramidase</fullName>
    </recommendedName>
</protein>
<keyword evidence="7" id="KW-0106">Calcium</keyword>
<evidence type="ECO:0000256" key="4">
    <source>
        <dbReference type="ARBA" id="ARBA00022801"/>
    </source>
</evidence>
<evidence type="ECO:0000256" key="2">
    <source>
        <dbReference type="ARBA" id="ARBA00009780"/>
    </source>
</evidence>
<evidence type="ECO:0000256" key="1">
    <source>
        <dbReference type="ARBA" id="ARBA00004141"/>
    </source>
</evidence>
<keyword evidence="7" id="KW-0479">Metal-binding</keyword>
<feature type="binding site" evidence="7">
    <location>
        <position position="92"/>
    </location>
    <ligand>
        <name>Ca(2+)</name>
        <dbReference type="ChEBI" id="CHEBI:29108"/>
    </ligand>
</feature>
<keyword evidence="4" id="KW-0378">Hydrolase</keyword>
<comment type="similarity">
    <text evidence="2">Belongs to the alkaline ceramidase family.</text>
</comment>
<sequence length="370" mass="41690">MLPTPSSPMSHVLRLSTYNLPSSYFLPRSSPHSILHLLLLLTFLLLFLLPLILQSTSTSSLWSPSFWGRDFYPLDYKSGYCEAVHPTKFMKEPVNSMSNYAFVMAGFIVASCAVEDCVRFFKCGNFDESWIERNTNLNEPLHAPANNRKPESLPLIVKQPVYSLMISLSLSYAGVSSFCFHASLTELSWKIDMASIYVMLGCYVVYGGAAVVQPFVGGGKGERAVGVIATGFLVWFAGWEQIEFPIEAKKEPFELQATSLIPIFVGVMVALISFREIFVRRFKKLPSRRRSTYLLPGLAVFLALSAFLLWNMDRKGWSCHPRSGILGHAAWHVFMSFSLLLLYLFLRAEGGEAEDREEVDDNNDKILFDL</sequence>
<feature type="binding site" evidence="8">
    <location>
        <position position="332"/>
    </location>
    <ligand>
        <name>Zn(2+)</name>
        <dbReference type="ChEBI" id="CHEBI:29105"/>
        <note>catalytic</note>
    </ligand>
</feature>
<dbReference type="GO" id="GO:0016811">
    <property type="term" value="F:hydrolase activity, acting on carbon-nitrogen (but not peptide) bonds, in linear amides"/>
    <property type="evidence" value="ECO:0007669"/>
    <property type="project" value="InterPro"/>
</dbReference>
<feature type="binding site" evidence="8">
    <location>
        <position position="328"/>
    </location>
    <ligand>
        <name>Zn(2+)</name>
        <dbReference type="ChEBI" id="CHEBI:29105"/>
        <note>catalytic</note>
    </ligand>
</feature>
<dbReference type="GO" id="GO:0006672">
    <property type="term" value="P:ceramide metabolic process"/>
    <property type="evidence" value="ECO:0007669"/>
    <property type="project" value="InterPro"/>
</dbReference>
<feature type="transmembrane region" description="Helical" evidence="9">
    <location>
        <begin position="291"/>
        <end position="309"/>
    </location>
</feature>
<organism evidence="10 11">
    <name type="scientific">Triparma verrucosa</name>
    <dbReference type="NCBI Taxonomy" id="1606542"/>
    <lineage>
        <taxon>Eukaryota</taxon>
        <taxon>Sar</taxon>
        <taxon>Stramenopiles</taxon>
        <taxon>Ochrophyta</taxon>
        <taxon>Bolidophyceae</taxon>
        <taxon>Parmales</taxon>
        <taxon>Triparmaceae</taxon>
        <taxon>Triparma</taxon>
    </lineage>
</organism>
<keyword evidence="6 9" id="KW-0472">Membrane</keyword>
<evidence type="ECO:0008006" key="12">
    <source>
        <dbReference type="Google" id="ProtNLM"/>
    </source>
</evidence>
<feature type="transmembrane region" description="Helical" evidence="9">
    <location>
        <begin position="329"/>
        <end position="346"/>
    </location>
</feature>
<dbReference type="EMBL" id="BRXX01000187">
    <property type="protein sequence ID" value="GMH96636.1"/>
    <property type="molecule type" value="Genomic_DNA"/>
</dbReference>
<comment type="cofactor">
    <cofactor evidence="8">
        <name>Zn(2+)</name>
        <dbReference type="ChEBI" id="CHEBI:29105"/>
    </cofactor>
</comment>
<evidence type="ECO:0000256" key="7">
    <source>
        <dbReference type="PIRSR" id="PIRSR608901-1"/>
    </source>
</evidence>
<name>A0A9W7BUG2_9STRA</name>
<keyword evidence="5 9" id="KW-1133">Transmembrane helix</keyword>
<feature type="transmembrane region" description="Helical" evidence="9">
    <location>
        <begin position="259"/>
        <end position="279"/>
    </location>
</feature>
<evidence type="ECO:0000256" key="6">
    <source>
        <dbReference type="ARBA" id="ARBA00023136"/>
    </source>
</evidence>
<feature type="transmembrane region" description="Helical" evidence="9">
    <location>
        <begin position="223"/>
        <end position="239"/>
    </location>
</feature>
<evidence type="ECO:0000256" key="3">
    <source>
        <dbReference type="ARBA" id="ARBA00022692"/>
    </source>
</evidence>
<dbReference type="GO" id="GO:0016020">
    <property type="term" value="C:membrane"/>
    <property type="evidence" value="ECO:0007669"/>
    <property type="project" value="UniProtKB-SubCell"/>
</dbReference>
<evidence type="ECO:0000313" key="11">
    <source>
        <dbReference type="Proteomes" id="UP001165160"/>
    </source>
</evidence>
<feature type="binding site" evidence="8">
    <location>
        <position position="181"/>
    </location>
    <ligand>
        <name>Zn(2+)</name>
        <dbReference type="ChEBI" id="CHEBI:29105"/>
        <note>catalytic</note>
    </ligand>
</feature>
<evidence type="ECO:0000256" key="8">
    <source>
        <dbReference type="PIRSR" id="PIRSR608901-2"/>
    </source>
</evidence>
<feature type="transmembrane region" description="Helical" evidence="9">
    <location>
        <begin position="34"/>
        <end position="53"/>
    </location>
</feature>
<reference evidence="11" key="1">
    <citation type="journal article" date="2023" name="Commun. Biol.">
        <title>Genome analysis of Parmales, the sister group of diatoms, reveals the evolutionary specialization of diatoms from phago-mixotrophs to photoautotrophs.</title>
        <authorList>
            <person name="Ban H."/>
            <person name="Sato S."/>
            <person name="Yoshikawa S."/>
            <person name="Yamada K."/>
            <person name="Nakamura Y."/>
            <person name="Ichinomiya M."/>
            <person name="Sato N."/>
            <person name="Blanc-Mathieu R."/>
            <person name="Endo H."/>
            <person name="Kuwata A."/>
            <person name="Ogata H."/>
        </authorList>
    </citation>
    <scope>NUCLEOTIDE SEQUENCE [LARGE SCALE GENOMIC DNA]</scope>
    <source>
        <strain evidence="11">NIES 3699</strain>
    </source>
</reference>
<feature type="transmembrane region" description="Helical" evidence="9">
    <location>
        <begin position="196"/>
        <end position="216"/>
    </location>
</feature>
<keyword evidence="3 9" id="KW-0812">Transmembrane</keyword>
<accession>A0A9W7BUG2</accession>
<dbReference type="Proteomes" id="UP001165160">
    <property type="component" value="Unassembled WGS sequence"/>
</dbReference>
<dbReference type="GO" id="GO:0046872">
    <property type="term" value="F:metal ion binding"/>
    <property type="evidence" value="ECO:0007669"/>
    <property type="project" value="UniProtKB-KW"/>
</dbReference>
<comment type="subcellular location">
    <subcellularLocation>
        <location evidence="1">Membrane</location>
        <topology evidence="1">Multi-pass membrane protein</topology>
    </subcellularLocation>
</comment>
<feature type="transmembrane region" description="Helical" evidence="9">
    <location>
        <begin position="161"/>
        <end position="184"/>
    </location>
</feature>
<gene>
    <name evidence="10" type="ORF">TrVE_jg6630</name>
</gene>
<comment type="caution">
    <text evidence="10">The sequence shown here is derived from an EMBL/GenBank/DDBJ whole genome shotgun (WGS) entry which is preliminary data.</text>
</comment>